<dbReference type="AlphaFoldDB" id="A0A1F6BCN4"/>
<dbReference type="InterPro" id="IPR027417">
    <property type="entry name" value="P-loop_NTPase"/>
</dbReference>
<evidence type="ECO:0008006" key="3">
    <source>
        <dbReference type="Google" id="ProtNLM"/>
    </source>
</evidence>
<organism evidence="1 2">
    <name type="scientific">Candidatus Gottesmanbacteria bacterium RIFCSPLOWO2_01_FULL_42_22</name>
    <dbReference type="NCBI Taxonomy" id="1798391"/>
    <lineage>
        <taxon>Bacteria</taxon>
        <taxon>Candidatus Gottesmaniibacteriota</taxon>
    </lineage>
</organism>
<dbReference type="STRING" id="1798391.A2968_02845"/>
<dbReference type="Gene3D" id="3.40.50.300">
    <property type="entry name" value="P-loop containing nucleotide triphosphate hydrolases"/>
    <property type="match status" value="1"/>
</dbReference>
<name>A0A1F6BCN4_9BACT</name>
<dbReference type="Pfam" id="PF13469">
    <property type="entry name" value="Sulfotransfer_3"/>
    <property type="match status" value="1"/>
</dbReference>
<accession>A0A1F6BCN4</accession>
<comment type="caution">
    <text evidence="1">The sequence shown here is derived from an EMBL/GenBank/DDBJ whole genome shotgun (WGS) entry which is preliminary data.</text>
</comment>
<dbReference type="Proteomes" id="UP000176228">
    <property type="component" value="Unassembled WGS sequence"/>
</dbReference>
<reference evidence="1 2" key="1">
    <citation type="journal article" date="2016" name="Nat. Commun.">
        <title>Thousands of microbial genomes shed light on interconnected biogeochemical processes in an aquifer system.</title>
        <authorList>
            <person name="Anantharaman K."/>
            <person name="Brown C.T."/>
            <person name="Hug L.A."/>
            <person name="Sharon I."/>
            <person name="Castelle C.J."/>
            <person name="Probst A.J."/>
            <person name="Thomas B.C."/>
            <person name="Singh A."/>
            <person name="Wilkins M.J."/>
            <person name="Karaoz U."/>
            <person name="Brodie E.L."/>
            <person name="Williams K.H."/>
            <person name="Hubbard S.S."/>
            <person name="Banfield J.F."/>
        </authorList>
    </citation>
    <scope>NUCLEOTIDE SEQUENCE [LARGE SCALE GENOMIC DNA]</scope>
</reference>
<proteinExistence type="predicted"/>
<dbReference type="SUPFAM" id="SSF52540">
    <property type="entry name" value="P-loop containing nucleoside triphosphate hydrolases"/>
    <property type="match status" value="1"/>
</dbReference>
<evidence type="ECO:0000313" key="2">
    <source>
        <dbReference type="Proteomes" id="UP000176228"/>
    </source>
</evidence>
<dbReference type="EMBL" id="MFJU01000030">
    <property type="protein sequence ID" value="OGG34706.1"/>
    <property type="molecule type" value="Genomic_DNA"/>
</dbReference>
<evidence type="ECO:0000313" key="1">
    <source>
        <dbReference type="EMBL" id="OGG34706.1"/>
    </source>
</evidence>
<protein>
    <recommendedName>
        <fullName evidence="3">Sulfotransferase domain-containing protein</fullName>
    </recommendedName>
</protein>
<gene>
    <name evidence="1" type="ORF">A2968_02845</name>
</gene>
<sequence>MSQNTIPVFVVGSGRSGTRMIYKLLSGLNGIEIHHEYFISTIQPLAAKYYMGLISRKAILAVLKNSYASAVYYSPAKYWIDCSNKLSWLIEPLSMLFPESKFVHIIRDGRKVASSFYHKLPFEMYDDKSVQILQNWLVDNKLPEPPPEKKYWWNIPRQGQPYDRDFKDYNQFQRICYHWVEILRVIKESLKTIPDNRKLIVKLEDLVRNRQTFKKFLDFVEVDYQEQLYRYTQTPQNVIMPVDFKMTPIESKMFKDICAKTMKEYGYKGKEYEVRY</sequence>